<evidence type="ECO:0000313" key="3">
    <source>
        <dbReference type="Proteomes" id="UP000601736"/>
    </source>
</evidence>
<evidence type="ECO:0008006" key="4">
    <source>
        <dbReference type="Google" id="ProtNLM"/>
    </source>
</evidence>
<feature type="chain" id="PRO_5034722380" description="DUF2846 domain-containing protein" evidence="1">
    <location>
        <begin position="26"/>
        <end position="152"/>
    </location>
</feature>
<sequence length="152" mass="16557">MNCIRLLTGALLALLILGCASVQLASHSQDIEAKKFISVPDKSVVYVIQTGGLGSYRIFLHIWLNGENVATLSGNTYSRLVVDPGKYRLVATSPENRESVDFTINAGEMLFLGAGSKPGFAQMRVRPIRKLSLQEGREAVIKRKLAESIAPL</sequence>
<dbReference type="AlphaFoldDB" id="A0A8H9DAG2"/>
<accession>A0A8H9DAG2</accession>
<feature type="signal peptide" evidence="1">
    <location>
        <begin position="1"/>
        <end position="25"/>
    </location>
</feature>
<name>A0A8H9DAG2_9PROT</name>
<evidence type="ECO:0000313" key="2">
    <source>
        <dbReference type="EMBL" id="CAE6506122.1"/>
    </source>
</evidence>
<dbReference type="Proteomes" id="UP000601736">
    <property type="component" value="Unassembled WGS sequence"/>
</dbReference>
<gene>
    <name evidence="2" type="ORF">NMYAN_210027</name>
</gene>
<dbReference type="RefSeq" id="WP_204799827.1">
    <property type="nucleotide sequence ID" value="NZ_CAJNAP010000014.1"/>
</dbReference>
<proteinExistence type="predicted"/>
<evidence type="ECO:0000256" key="1">
    <source>
        <dbReference type="SAM" id="SignalP"/>
    </source>
</evidence>
<protein>
    <recommendedName>
        <fullName evidence="4">DUF2846 domain-containing protein</fullName>
    </recommendedName>
</protein>
<comment type="caution">
    <text evidence="2">The sequence shown here is derived from an EMBL/GenBank/DDBJ whole genome shotgun (WGS) entry which is preliminary data.</text>
</comment>
<organism evidence="2 3">
    <name type="scientific">Nitrosomonas nitrosa</name>
    <dbReference type="NCBI Taxonomy" id="52442"/>
    <lineage>
        <taxon>Bacteria</taxon>
        <taxon>Pseudomonadati</taxon>
        <taxon>Pseudomonadota</taxon>
        <taxon>Betaproteobacteria</taxon>
        <taxon>Nitrosomonadales</taxon>
        <taxon>Nitrosomonadaceae</taxon>
        <taxon>Nitrosomonas</taxon>
    </lineage>
</organism>
<reference evidence="2" key="1">
    <citation type="submission" date="2021-02" db="EMBL/GenBank/DDBJ databases">
        <authorList>
            <person name="Han P."/>
        </authorList>
    </citation>
    <scope>NUCLEOTIDE SEQUENCE</scope>
    <source>
        <strain evidence="2">Nitrosomonas nitrosa 18-3D</strain>
    </source>
</reference>
<keyword evidence="1" id="KW-0732">Signal</keyword>
<dbReference type="EMBL" id="CAJNAP010000014">
    <property type="protein sequence ID" value="CAE6506122.1"/>
    <property type="molecule type" value="Genomic_DNA"/>
</dbReference>
<dbReference type="PROSITE" id="PS51257">
    <property type="entry name" value="PROKAR_LIPOPROTEIN"/>
    <property type="match status" value="1"/>
</dbReference>